<keyword evidence="5" id="KW-1185">Reference proteome</keyword>
<accession>A0AAD3NRB2</accession>
<feature type="signal peptide" evidence="1">
    <location>
        <begin position="1"/>
        <end position="33"/>
    </location>
</feature>
<comment type="caution">
    <text evidence="2">The sequence shown here is derived from an EMBL/GenBank/DDBJ whole genome shotgun (WGS) entry which is preliminary data.</text>
</comment>
<keyword evidence="1" id="KW-0732">Signal</keyword>
<reference evidence="2" key="1">
    <citation type="submission" date="2022-12" db="EMBL/GenBank/DDBJ databases">
        <title>Chromosome-Level Genome Assembly of Japanese Cedar (Cryptomeriajaponica D. Don).</title>
        <authorList>
            <person name="Fujino T."/>
            <person name="Yamaguchi K."/>
            <person name="Yokoyama T."/>
            <person name="Hamanaka T."/>
            <person name="Harazono Y."/>
            <person name="Kamada H."/>
            <person name="Kobayashi W."/>
            <person name="Ujino-Ihara T."/>
            <person name="Uchiyama K."/>
            <person name="Matsumoto A."/>
            <person name="Izuno A."/>
            <person name="Tsumura Y."/>
            <person name="Toyoda A."/>
            <person name="Shigenobu S."/>
            <person name="Moriguchi Y."/>
            <person name="Ueno S."/>
            <person name="Kasahara M."/>
        </authorList>
    </citation>
    <scope>NUCLEOTIDE SEQUENCE</scope>
</reference>
<feature type="chain" id="PRO_5042440989" evidence="1">
    <location>
        <begin position="34"/>
        <end position="73"/>
    </location>
</feature>
<evidence type="ECO:0000313" key="4">
    <source>
        <dbReference type="EMBL" id="GLJ57302.1"/>
    </source>
</evidence>
<sequence>MGAMKLGVMQFEKKFLILLMLVVIFEGLRMVSAQCDTDNECFSHDECPPAHFCCPWQIARCADGGGVCAKNCA</sequence>
<evidence type="ECO:0000256" key="1">
    <source>
        <dbReference type="SAM" id="SignalP"/>
    </source>
</evidence>
<dbReference type="EMBL" id="BSEH01000096">
    <property type="protein sequence ID" value="GLJ57302.1"/>
    <property type="molecule type" value="Genomic_DNA"/>
</dbReference>
<protein>
    <submittedName>
        <fullName evidence="2">Uncharacterized protein</fullName>
    </submittedName>
</protein>
<gene>
    <name evidence="2" type="ORF">SUGI_1308080</name>
    <name evidence="3" type="ORF">SUGI_1308290</name>
    <name evidence="4" type="ORF">SUGI_1308320</name>
</gene>
<dbReference type="EMBL" id="BSEH01000096">
    <property type="protein sequence ID" value="GLJ57298.1"/>
    <property type="molecule type" value="Genomic_DNA"/>
</dbReference>
<organism evidence="2 5">
    <name type="scientific">Cryptomeria japonica</name>
    <name type="common">Japanese cedar</name>
    <name type="synonym">Cupressus japonica</name>
    <dbReference type="NCBI Taxonomy" id="3369"/>
    <lineage>
        <taxon>Eukaryota</taxon>
        <taxon>Viridiplantae</taxon>
        <taxon>Streptophyta</taxon>
        <taxon>Embryophyta</taxon>
        <taxon>Tracheophyta</taxon>
        <taxon>Spermatophyta</taxon>
        <taxon>Pinopsida</taxon>
        <taxon>Pinidae</taxon>
        <taxon>Conifers II</taxon>
        <taxon>Cupressales</taxon>
        <taxon>Cupressaceae</taxon>
        <taxon>Cryptomeria</taxon>
    </lineage>
</organism>
<evidence type="ECO:0000313" key="3">
    <source>
        <dbReference type="EMBL" id="GLJ57301.1"/>
    </source>
</evidence>
<evidence type="ECO:0000313" key="5">
    <source>
        <dbReference type="Proteomes" id="UP001234787"/>
    </source>
</evidence>
<name>A0AAD3NRB2_CRYJA</name>
<dbReference type="AlphaFoldDB" id="A0AAD3NRB2"/>
<proteinExistence type="predicted"/>
<dbReference type="EMBL" id="BSEH01000096">
    <property type="protein sequence ID" value="GLJ57301.1"/>
    <property type="molecule type" value="Genomic_DNA"/>
</dbReference>
<dbReference type="Proteomes" id="UP001234787">
    <property type="component" value="Unassembled WGS sequence"/>
</dbReference>
<evidence type="ECO:0000313" key="2">
    <source>
        <dbReference type="EMBL" id="GLJ57298.1"/>
    </source>
</evidence>